<dbReference type="SUPFAM" id="SSF50447">
    <property type="entry name" value="Translation proteins"/>
    <property type="match status" value="2"/>
</dbReference>
<evidence type="ECO:0000256" key="5">
    <source>
        <dbReference type="ARBA" id="ARBA00022741"/>
    </source>
</evidence>
<accession>A0A3N0VDR5</accession>
<dbReference type="SUPFAM" id="SSF52540">
    <property type="entry name" value="P-loop containing nucleoside triphosphate hydrolases"/>
    <property type="match status" value="1"/>
</dbReference>
<dbReference type="EMBL" id="RJVO01000003">
    <property type="protein sequence ID" value="ROH90899.1"/>
    <property type="molecule type" value="Genomic_DNA"/>
</dbReference>
<dbReference type="SUPFAM" id="SSF52156">
    <property type="entry name" value="Initiation factor IF2/eIF5b, domain 3"/>
    <property type="match status" value="1"/>
</dbReference>
<comment type="similarity">
    <text evidence="1 8 9">Belongs to the TRAFAC class translation factor GTPase superfamily. Classic translation factor GTPase family. IF-2 subfamily.</text>
</comment>
<keyword evidence="3 8" id="KW-0963">Cytoplasm</keyword>
<dbReference type="InParanoid" id="A0A3N0VDR5"/>
<dbReference type="InterPro" id="IPR000178">
    <property type="entry name" value="TF_IF2_bacterial-like"/>
</dbReference>
<dbReference type="Gene3D" id="3.40.50.10050">
    <property type="entry name" value="Translation initiation factor IF- 2, domain 3"/>
    <property type="match status" value="1"/>
</dbReference>
<evidence type="ECO:0000256" key="4">
    <source>
        <dbReference type="ARBA" id="ARBA00022540"/>
    </source>
</evidence>
<sequence length="905" mass="97091">MSTQTIRELAAELHKPVTELLSQLKDAGVEAKDEQSAISPSEKMALLAHLQKMARGSGTLATSGAGRITLKRTEKTELKLGGGRGLPSKTVNIEVKKRRTYVAQDELPTATRAPEDLPEISPEEAQAAEEAALRQQADREAAAARAAAEAEARRVQEEAKRKEREEVEAKQRAEAEAAERARTEHAEKLKNDPIYRAKWEAESSRRRAQENLARAAEAARIARTAPPPVAARPAAAAARPAPAGARPAPGAARPAPAGAPAPAKKGSDRDRDRGRREELHLADGKGGRRDRKGGKKPSGAMRMGDNAHAFERPLAPIVREVEVPEAITVAELASRMAVKAGDLIKVMMRNGVMATINQTLDQDTAVLMVEEMGHTAKAIKDTDFEDSLEQAVTGEGSDVETITRPPVVTIMGHVDHGKTSLLDHIRKTRVAAGEAGGITQHIGAYHVETKKGVISFLDTPGHAAFTRMRARGAQITDVVILVVAGDDGVMPQTREAIQHARAAKAPMVVAVTKIDKPQSDLIRVKNELLKEEVVAEDFGGDTMVIGVSSHTGQGIDELLDAVLLQAEVLELRAQVDALARGVIIESSVEKGRGPVATVLVRSGTLKQGDVILTGPHFGRVRAMFDENGKPVKSAGPSIPVQVLGLSGAPDAGDDVVVVADERKARELAIVRENKMRETKLAQSSAVRMENAFANMGDGEKKALNLMVKADVQGSAEAITEALRKLPSEEVRVNVLSTGIGGISESDVELALASKAIIIAFNVRADAQARKRVQDTGVDLRYYSIIYNILDDVTAAITGLLGTETREQIVGIAQVRDVFRSSKIGAIAGCLVMDGSVQKNLPIRVLRNNTVIYEGVLESLRRFKDDVAKVEAGTECGIGVKDYNDVKVGDQIECFQRVEVQRVVKA</sequence>
<dbReference type="InterPro" id="IPR053905">
    <property type="entry name" value="EF-G-like_DII"/>
</dbReference>
<dbReference type="InterPro" id="IPR036925">
    <property type="entry name" value="TIF_IF2_dom3_sf"/>
</dbReference>
<keyword evidence="13" id="KW-1185">Reference proteome</keyword>
<comment type="caution">
    <text evidence="12">The sequence shown here is derived from an EMBL/GenBank/DDBJ whole genome shotgun (WGS) entry which is preliminary data.</text>
</comment>
<dbReference type="HAMAP" id="MF_00100_B">
    <property type="entry name" value="IF_2_B"/>
    <property type="match status" value="1"/>
</dbReference>
<dbReference type="FunFam" id="2.40.30.10:FF:000007">
    <property type="entry name" value="Translation initiation factor IF-2"/>
    <property type="match status" value="1"/>
</dbReference>
<dbReference type="FunCoup" id="A0A3N0VDR5">
    <property type="interactions" value="631"/>
</dbReference>
<feature type="compositionally biased region" description="Basic and acidic residues" evidence="10">
    <location>
        <begin position="265"/>
        <end position="287"/>
    </location>
</feature>
<feature type="binding site" evidence="8">
    <location>
        <begin position="412"/>
        <end position="419"/>
    </location>
    <ligand>
        <name>GTP</name>
        <dbReference type="ChEBI" id="CHEBI:37565"/>
    </ligand>
</feature>
<evidence type="ECO:0000313" key="13">
    <source>
        <dbReference type="Proteomes" id="UP000282106"/>
    </source>
</evidence>
<dbReference type="InterPro" id="IPR015760">
    <property type="entry name" value="TIF_IF2"/>
</dbReference>
<dbReference type="PANTHER" id="PTHR43381">
    <property type="entry name" value="TRANSLATION INITIATION FACTOR IF-2-RELATED"/>
    <property type="match status" value="1"/>
</dbReference>
<organism evidence="12 13">
    <name type="scientific">Stagnimonas aquatica</name>
    <dbReference type="NCBI Taxonomy" id="2689987"/>
    <lineage>
        <taxon>Bacteria</taxon>
        <taxon>Pseudomonadati</taxon>
        <taxon>Pseudomonadota</taxon>
        <taxon>Gammaproteobacteria</taxon>
        <taxon>Nevskiales</taxon>
        <taxon>Nevskiaceae</taxon>
        <taxon>Stagnimonas</taxon>
    </lineage>
</organism>
<gene>
    <name evidence="8" type="primary">infB</name>
    <name evidence="12" type="ORF">ED208_07925</name>
</gene>
<keyword evidence="6 8" id="KW-0648">Protein biosynthesis</keyword>
<comment type="function">
    <text evidence="8 9">One of the essential components for the initiation of protein synthesis. Protects formylmethionyl-tRNA from spontaneous hydrolysis and promotes its binding to the 30S ribosomal subunits. Also involved in the hydrolysis of GTP during the formation of the 70S ribosomal complex.</text>
</comment>
<feature type="domain" description="Tr-type G" evidence="11">
    <location>
        <begin position="403"/>
        <end position="570"/>
    </location>
</feature>
<dbReference type="PANTHER" id="PTHR43381:SF5">
    <property type="entry name" value="TR-TYPE G DOMAIN-CONTAINING PROTEIN"/>
    <property type="match status" value="1"/>
</dbReference>
<feature type="region of interest" description="Disordered" evidence="10">
    <location>
        <begin position="103"/>
        <end position="304"/>
    </location>
</feature>
<evidence type="ECO:0000256" key="2">
    <source>
        <dbReference type="ARBA" id="ARBA00020675"/>
    </source>
</evidence>
<dbReference type="InterPro" id="IPR013575">
    <property type="entry name" value="IF2_assoc_dom_bac"/>
</dbReference>
<dbReference type="RefSeq" id="WP_123211354.1">
    <property type="nucleotide sequence ID" value="NZ_RJVO01000003.1"/>
</dbReference>
<evidence type="ECO:0000256" key="6">
    <source>
        <dbReference type="ARBA" id="ARBA00022917"/>
    </source>
</evidence>
<dbReference type="InterPro" id="IPR009000">
    <property type="entry name" value="Transl_B-barrel_sf"/>
</dbReference>
<dbReference type="GO" id="GO:0005525">
    <property type="term" value="F:GTP binding"/>
    <property type="evidence" value="ECO:0007669"/>
    <property type="project" value="UniProtKB-KW"/>
</dbReference>
<feature type="compositionally biased region" description="Basic and acidic residues" evidence="10">
    <location>
        <begin position="136"/>
        <end position="209"/>
    </location>
</feature>
<feature type="compositionally biased region" description="Low complexity" evidence="10">
    <location>
        <begin position="213"/>
        <end position="224"/>
    </location>
</feature>
<dbReference type="FunFam" id="3.40.50.300:FF:000019">
    <property type="entry name" value="Translation initiation factor IF-2"/>
    <property type="match status" value="1"/>
</dbReference>
<dbReference type="InterPro" id="IPR023115">
    <property type="entry name" value="TIF_IF2_dom3"/>
</dbReference>
<keyword evidence="5 8" id="KW-0547">Nucleotide-binding</keyword>
<dbReference type="AlphaFoldDB" id="A0A3N0VDR5"/>
<feature type="binding site" evidence="8">
    <location>
        <begin position="458"/>
        <end position="462"/>
    </location>
    <ligand>
        <name>GTP</name>
        <dbReference type="ChEBI" id="CHEBI:37565"/>
    </ligand>
</feature>
<evidence type="ECO:0000256" key="9">
    <source>
        <dbReference type="RuleBase" id="RU000644"/>
    </source>
</evidence>
<evidence type="ECO:0000256" key="7">
    <source>
        <dbReference type="ARBA" id="ARBA00023134"/>
    </source>
</evidence>
<evidence type="ECO:0000256" key="3">
    <source>
        <dbReference type="ARBA" id="ARBA00022490"/>
    </source>
</evidence>
<dbReference type="Proteomes" id="UP000282106">
    <property type="component" value="Unassembled WGS sequence"/>
</dbReference>
<dbReference type="Gene3D" id="2.40.30.10">
    <property type="entry name" value="Translation factors"/>
    <property type="match status" value="2"/>
</dbReference>
<name>A0A3N0VDR5_9GAMM</name>
<dbReference type="Pfam" id="PF00009">
    <property type="entry name" value="GTP_EFTU"/>
    <property type="match status" value="1"/>
</dbReference>
<dbReference type="InterPro" id="IPR027417">
    <property type="entry name" value="P-loop_NTPase"/>
</dbReference>
<dbReference type="Pfam" id="PF11987">
    <property type="entry name" value="IF-2"/>
    <property type="match status" value="1"/>
</dbReference>
<dbReference type="NCBIfam" id="TIGR00487">
    <property type="entry name" value="IF-2"/>
    <property type="match status" value="1"/>
</dbReference>
<dbReference type="CDD" id="cd03702">
    <property type="entry name" value="IF2_mtIF2_II"/>
    <property type="match status" value="1"/>
</dbReference>
<dbReference type="Gene3D" id="3.30.56.50">
    <property type="entry name" value="Putative DNA-binding domain, N-terminal subdomain of bacterial translation initiation factor IF2"/>
    <property type="match status" value="1"/>
</dbReference>
<evidence type="ECO:0000256" key="8">
    <source>
        <dbReference type="HAMAP-Rule" id="MF_00100"/>
    </source>
</evidence>
<dbReference type="InterPro" id="IPR009061">
    <property type="entry name" value="DNA-bd_dom_put_sf"/>
</dbReference>
<dbReference type="GO" id="GO:0003924">
    <property type="term" value="F:GTPase activity"/>
    <property type="evidence" value="ECO:0007669"/>
    <property type="project" value="UniProtKB-UniRule"/>
</dbReference>
<reference evidence="12 13" key="1">
    <citation type="submission" date="2018-10" db="EMBL/GenBank/DDBJ databases">
        <authorList>
            <person name="Chen W.-M."/>
        </authorList>
    </citation>
    <scope>NUCLEOTIDE SEQUENCE [LARGE SCALE GENOMIC DNA]</scope>
    <source>
        <strain evidence="12 13">THS-13</strain>
    </source>
</reference>
<feature type="compositionally biased region" description="Low complexity" evidence="10">
    <location>
        <begin position="123"/>
        <end position="135"/>
    </location>
</feature>
<dbReference type="CDD" id="cd01887">
    <property type="entry name" value="IF2_eIF5B"/>
    <property type="match status" value="1"/>
</dbReference>
<dbReference type="PROSITE" id="PS51722">
    <property type="entry name" value="G_TR_2"/>
    <property type="match status" value="1"/>
</dbReference>
<evidence type="ECO:0000256" key="1">
    <source>
        <dbReference type="ARBA" id="ARBA00007733"/>
    </source>
</evidence>
<dbReference type="FunFam" id="2.40.30.10:FF:000008">
    <property type="entry name" value="Translation initiation factor IF-2"/>
    <property type="match status" value="1"/>
</dbReference>
<dbReference type="Gene3D" id="3.40.50.300">
    <property type="entry name" value="P-loop containing nucleotide triphosphate hydrolases"/>
    <property type="match status" value="1"/>
</dbReference>
<dbReference type="InterPro" id="IPR005225">
    <property type="entry name" value="Small_GTP-bd"/>
</dbReference>
<dbReference type="GO" id="GO:0005829">
    <property type="term" value="C:cytosol"/>
    <property type="evidence" value="ECO:0007669"/>
    <property type="project" value="TreeGrafter"/>
</dbReference>
<protein>
    <recommendedName>
        <fullName evidence="2 8">Translation initiation factor IF-2</fullName>
    </recommendedName>
</protein>
<proteinExistence type="inferred from homology"/>
<feature type="binding site" evidence="8">
    <location>
        <begin position="512"/>
        <end position="515"/>
    </location>
    <ligand>
        <name>GTP</name>
        <dbReference type="ChEBI" id="CHEBI:37565"/>
    </ligand>
</feature>
<dbReference type="Pfam" id="PF22042">
    <property type="entry name" value="EF-G_D2"/>
    <property type="match status" value="1"/>
</dbReference>
<evidence type="ECO:0000313" key="12">
    <source>
        <dbReference type="EMBL" id="ROH90899.1"/>
    </source>
</evidence>
<keyword evidence="7 8" id="KW-0342">GTP-binding</keyword>
<dbReference type="InterPro" id="IPR044145">
    <property type="entry name" value="IF2_II"/>
</dbReference>
<feature type="compositionally biased region" description="Low complexity" evidence="10">
    <location>
        <begin position="231"/>
        <end position="263"/>
    </location>
</feature>
<dbReference type="PROSITE" id="PS01176">
    <property type="entry name" value="IF2"/>
    <property type="match status" value="1"/>
</dbReference>
<dbReference type="SUPFAM" id="SSF46955">
    <property type="entry name" value="Putative DNA-binding domain"/>
    <property type="match status" value="1"/>
</dbReference>
<dbReference type="InterPro" id="IPR000795">
    <property type="entry name" value="T_Tr_GTP-bd_dom"/>
</dbReference>
<keyword evidence="4 8" id="KW-0396">Initiation factor</keyword>
<dbReference type="InterPro" id="IPR006847">
    <property type="entry name" value="IF2_N"/>
</dbReference>
<comment type="subcellular location">
    <subcellularLocation>
        <location evidence="8">Cytoplasm</location>
    </subcellularLocation>
</comment>
<evidence type="ECO:0000259" key="11">
    <source>
        <dbReference type="PROSITE" id="PS51722"/>
    </source>
</evidence>
<dbReference type="Pfam" id="PF08364">
    <property type="entry name" value="IF2_assoc"/>
    <property type="match status" value="1"/>
</dbReference>
<dbReference type="NCBIfam" id="TIGR00231">
    <property type="entry name" value="small_GTP"/>
    <property type="match status" value="1"/>
</dbReference>
<dbReference type="GO" id="GO:0003743">
    <property type="term" value="F:translation initiation factor activity"/>
    <property type="evidence" value="ECO:0007669"/>
    <property type="project" value="UniProtKB-UniRule"/>
</dbReference>
<dbReference type="FunFam" id="3.40.50.10050:FF:000001">
    <property type="entry name" value="Translation initiation factor IF-2"/>
    <property type="match status" value="1"/>
</dbReference>
<evidence type="ECO:0000256" key="10">
    <source>
        <dbReference type="SAM" id="MobiDB-lite"/>
    </source>
</evidence>
<dbReference type="Pfam" id="PF04760">
    <property type="entry name" value="IF2_N"/>
    <property type="match status" value="2"/>
</dbReference>
<feature type="region of interest" description="G-domain" evidence="8">
    <location>
        <begin position="406"/>
        <end position="554"/>
    </location>
</feature>
<dbReference type="CDD" id="cd03692">
    <property type="entry name" value="mtIF2_IVc"/>
    <property type="match status" value="1"/>
</dbReference>